<sequence length="91" mass="10399">MSKVKYQRKKVVIRGFPTEESISTEETNSLLKRGVLVFMLEAIDLHQLINAVSKALNHPKRPYLNFELIDSEGNVVEVKRDLVIAKNFLTS</sequence>
<dbReference type="AlphaFoldDB" id="A0A0G0XBV7"/>
<gene>
    <name evidence="1" type="ORF">UU80_C0018G0008</name>
</gene>
<organism evidence="1 2">
    <name type="scientific">candidate division WWE3 bacterium GW2011_GWA1_41_8</name>
    <dbReference type="NCBI Taxonomy" id="1619103"/>
    <lineage>
        <taxon>Bacteria</taxon>
        <taxon>Katanobacteria</taxon>
    </lineage>
</organism>
<comment type="caution">
    <text evidence="1">The sequence shown here is derived from an EMBL/GenBank/DDBJ whole genome shotgun (WGS) entry which is preliminary data.</text>
</comment>
<protein>
    <submittedName>
        <fullName evidence="1">Uncharacterized protein</fullName>
    </submittedName>
</protein>
<accession>A0A0G0XBV7</accession>
<evidence type="ECO:0000313" key="1">
    <source>
        <dbReference type="EMBL" id="KKS21872.1"/>
    </source>
</evidence>
<dbReference type="EMBL" id="LCCA01000018">
    <property type="protein sequence ID" value="KKS21872.1"/>
    <property type="molecule type" value="Genomic_DNA"/>
</dbReference>
<dbReference type="STRING" id="1619103.UU80_C0018G0008"/>
<proteinExistence type="predicted"/>
<reference evidence="1 2" key="1">
    <citation type="journal article" date="2015" name="Nature">
        <title>rRNA introns, odd ribosomes, and small enigmatic genomes across a large radiation of phyla.</title>
        <authorList>
            <person name="Brown C.T."/>
            <person name="Hug L.A."/>
            <person name="Thomas B.C."/>
            <person name="Sharon I."/>
            <person name="Castelle C.J."/>
            <person name="Singh A."/>
            <person name="Wilkins M.J."/>
            <person name="Williams K.H."/>
            <person name="Banfield J.F."/>
        </authorList>
    </citation>
    <scope>NUCLEOTIDE SEQUENCE [LARGE SCALE GENOMIC DNA]</scope>
</reference>
<evidence type="ECO:0000313" key="2">
    <source>
        <dbReference type="Proteomes" id="UP000034920"/>
    </source>
</evidence>
<name>A0A0G0XBV7_UNCKA</name>
<dbReference type="Proteomes" id="UP000034920">
    <property type="component" value="Unassembled WGS sequence"/>
</dbReference>